<accession>A0A9J6P6L4</accession>
<gene>
    <name evidence="1" type="ORF">KDK92_21945</name>
</gene>
<reference evidence="1" key="2">
    <citation type="submission" date="2021-04" db="EMBL/GenBank/DDBJ databases">
        <authorList>
            <person name="Dong X."/>
        </authorList>
    </citation>
    <scope>NUCLEOTIDE SEQUENCE</scope>
    <source>
        <strain evidence="1">ZWT</strain>
    </source>
</reference>
<dbReference type="AlphaFoldDB" id="A0A9J6P6L4"/>
<protein>
    <submittedName>
        <fullName evidence="1">Uncharacterized protein</fullName>
    </submittedName>
</protein>
<dbReference type="Proteomes" id="UP001056429">
    <property type="component" value="Unassembled WGS sequence"/>
</dbReference>
<name>A0A9J6P6L4_9CLOT</name>
<comment type="caution">
    <text evidence="1">The sequence shown here is derived from an EMBL/GenBank/DDBJ whole genome shotgun (WGS) entry which is preliminary data.</text>
</comment>
<evidence type="ECO:0000313" key="2">
    <source>
        <dbReference type="Proteomes" id="UP001056429"/>
    </source>
</evidence>
<keyword evidence="2" id="KW-1185">Reference proteome</keyword>
<organism evidence="1 2">
    <name type="scientific">Oceanirhabdus seepicola</name>
    <dbReference type="NCBI Taxonomy" id="2828781"/>
    <lineage>
        <taxon>Bacteria</taxon>
        <taxon>Bacillati</taxon>
        <taxon>Bacillota</taxon>
        <taxon>Clostridia</taxon>
        <taxon>Eubacteriales</taxon>
        <taxon>Clostridiaceae</taxon>
        <taxon>Oceanirhabdus</taxon>
    </lineage>
</organism>
<dbReference type="RefSeq" id="WP_250861551.1">
    <property type="nucleotide sequence ID" value="NZ_JAGSOJ010000006.1"/>
</dbReference>
<proteinExistence type="predicted"/>
<dbReference type="EMBL" id="JAGSOJ010000006">
    <property type="protein sequence ID" value="MCM1992383.1"/>
    <property type="molecule type" value="Genomic_DNA"/>
</dbReference>
<evidence type="ECO:0000313" key="1">
    <source>
        <dbReference type="EMBL" id="MCM1992383.1"/>
    </source>
</evidence>
<reference evidence="1" key="1">
    <citation type="journal article" date="2021" name="mSystems">
        <title>Bacteria and Archaea Synergistically Convert Glycine Betaine to Biogenic Methane in the Formosa Cold Seep of the South China Sea.</title>
        <authorList>
            <person name="Li L."/>
            <person name="Zhang W."/>
            <person name="Zhang S."/>
            <person name="Song L."/>
            <person name="Sun Q."/>
            <person name="Zhang H."/>
            <person name="Xiang H."/>
            <person name="Dong X."/>
        </authorList>
    </citation>
    <scope>NUCLEOTIDE SEQUENCE</scope>
    <source>
        <strain evidence="1">ZWT</strain>
    </source>
</reference>
<sequence length="54" mass="6273">MIKLFCEKCHSIWYTSIERDDLICDKCGAKLIKVDINSDNDELIKNKNIIENGE</sequence>